<dbReference type="Pfam" id="PF14022">
    <property type="entry name" value="DUF4238"/>
    <property type="match status" value="1"/>
</dbReference>
<protein>
    <submittedName>
        <fullName evidence="1">DUF4238 domain-containing protein</fullName>
    </submittedName>
</protein>
<dbReference type="InterPro" id="IPR025332">
    <property type="entry name" value="DUF4238"/>
</dbReference>
<dbReference type="RefSeq" id="WP_331389073.1">
    <property type="nucleotide sequence ID" value="NZ_JAZKLB010000001.1"/>
</dbReference>
<evidence type="ECO:0000313" key="1">
    <source>
        <dbReference type="EMBL" id="MEE9683231.1"/>
    </source>
</evidence>
<reference evidence="1 2" key="1">
    <citation type="submission" date="2023-10" db="EMBL/GenBank/DDBJ databases">
        <title>Wastewater isolates of ESBL- and carbapenemase-producing Gram-negative bacteria from New Zealand.</title>
        <authorList>
            <person name="Straub C."/>
            <person name="Weaver L."/>
            <person name="Cornelius A."/>
            <person name="Mcgill E."/>
            <person name="Dyet K."/>
            <person name="White L."/>
            <person name="Pattis I."/>
        </authorList>
    </citation>
    <scope>NUCLEOTIDE SEQUENCE [LARGE SCALE GENOMIC DNA]</scope>
    <source>
        <strain evidence="1 2">ESBL35</strain>
    </source>
</reference>
<evidence type="ECO:0000313" key="2">
    <source>
        <dbReference type="Proteomes" id="UP001335910"/>
    </source>
</evidence>
<gene>
    <name evidence="1" type="ORF">V4839_06990</name>
</gene>
<keyword evidence="2" id="KW-1185">Reference proteome</keyword>
<organism evidence="1 2">
    <name type="scientific">Lelliottia amnigena</name>
    <name type="common">Enterobacter amnigenus</name>
    <dbReference type="NCBI Taxonomy" id="61646"/>
    <lineage>
        <taxon>Bacteria</taxon>
        <taxon>Pseudomonadati</taxon>
        <taxon>Pseudomonadota</taxon>
        <taxon>Gammaproteobacteria</taxon>
        <taxon>Enterobacterales</taxon>
        <taxon>Enterobacteriaceae</taxon>
        <taxon>Lelliottia</taxon>
    </lineage>
</organism>
<accession>A0ABU7UAJ6</accession>
<proteinExistence type="predicted"/>
<comment type="caution">
    <text evidence="1">The sequence shown here is derived from an EMBL/GenBank/DDBJ whole genome shotgun (WGS) entry which is preliminary data.</text>
</comment>
<dbReference type="EMBL" id="JAZKLI010000001">
    <property type="protein sequence ID" value="MEE9683231.1"/>
    <property type="molecule type" value="Genomic_DNA"/>
</dbReference>
<dbReference type="Proteomes" id="UP001335910">
    <property type="component" value="Unassembled WGS sequence"/>
</dbReference>
<name>A0ABU7UAJ6_LELAM</name>
<sequence length="330" mass="37978">MLSKELQVKKRHHYVWANYLARWGNGTSNFFYTTKLGKIAHDSVRGIAVDDYFYKTTALNKKHVSVIKGFSKQSPDHLQKQHMSYLNDFLLMQHLETIYRASGIQDQEAEALLNASQCNLMENLHSSHEDAALEVLTALADEQLEILEDKQHMLEFMIFLGQQIIRTKAYRDEVLRRLHRRSDLEVEVADAVAHSWWFLSYMFGMNIGFSLFSSRHDSRHALLVNDTDIPFITSDHPVVNVHPCVSETELSVPEHADFYYPISPRIAYIICDSERFTPGKHSVHEAVVNEFNSKVAAQAMVHLIGNNDAVIRPLKKHIGRRYQKKDSTAL</sequence>